<dbReference type="Pfam" id="PF06090">
    <property type="entry name" value="Ins_P5_2-kin"/>
    <property type="match status" value="2"/>
</dbReference>
<evidence type="ECO:0000256" key="8">
    <source>
        <dbReference type="ARBA" id="ARBA00022840"/>
    </source>
</evidence>
<accession>A0AB34KZ47</accession>
<evidence type="ECO:0000256" key="3">
    <source>
        <dbReference type="ARBA" id="ARBA00012023"/>
    </source>
</evidence>
<evidence type="ECO:0000313" key="10">
    <source>
        <dbReference type="EMBL" id="KAL1590304.1"/>
    </source>
</evidence>
<comment type="catalytic activity">
    <reaction evidence="9">
        <text>1D-myo-inositol 1,3,4,5,6-pentakisphosphate + ATP = 1D-myo-inositol hexakisphosphate + ADP + H(+)</text>
        <dbReference type="Rhea" id="RHEA:20313"/>
        <dbReference type="ChEBI" id="CHEBI:15378"/>
        <dbReference type="ChEBI" id="CHEBI:30616"/>
        <dbReference type="ChEBI" id="CHEBI:57733"/>
        <dbReference type="ChEBI" id="CHEBI:58130"/>
        <dbReference type="ChEBI" id="CHEBI:456216"/>
        <dbReference type="EC" id="2.7.1.158"/>
    </reaction>
</comment>
<proteinExistence type="inferred from homology"/>
<evidence type="ECO:0000256" key="5">
    <source>
        <dbReference type="ARBA" id="ARBA00022679"/>
    </source>
</evidence>
<evidence type="ECO:0000256" key="9">
    <source>
        <dbReference type="RuleBase" id="RU364126"/>
    </source>
</evidence>
<keyword evidence="11" id="KW-1185">Reference proteome</keyword>
<evidence type="ECO:0000313" key="11">
    <source>
        <dbReference type="Proteomes" id="UP000803884"/>
    </source>
</evidence>
<dbReference type="RefSeq" id="XP_069233409.1">
    <property type="nucleotide sequence ID" value="XM_069369818.1"/>
</dbReference>
<comment type="domain">
    <text evidence="9">The EXKPK motif is conserved in inositol-pentakisphosphate 2-kinases of both family 1 and 2.</text>
</comment>
<keyword evidence="8 9" id="KW-0067">ATP-binding</keyword>
<comment type="function">
    <text evidence="9">Phosphorylates Ins(1,3,4,5,6)P5 at position 2 to form Ins(1,2,3,4,5,6)P6 (InsP6 or phytate).</text>
</comment>
<name>A0AB34KZ47_9PEZI</name>
<dbReference type="GO" id="GO:0035299">
    <property type="term" value="F:inositol-1,3,4,5,6-pentakisphosphate 2-kinase activity"/>
    <property type="evidence" value="ECO:0007669"/>
    <property type="project" value="UniProtKB-EC"/>
</dbReference>
<comment type="similarity">
    <text evidence="2">Belongs to the IPK1 type 1 family.</text>
</comment>
<dbReference type="EC" id="2.7.1.158" evidence="3 9"/>
<dbReference type="GO" id="GO:0005524">
    <property type="term" value="F:ATP binding"/>
    <property type="evidence" value="ECO:0007669"/>
    <property type="project" value="UniProtKB-KW"/>
</dbReference>
<organism evidence="10 11">
    <name type="scientific">Cladosporium halotolerans</name>
    <dbReference type="NCBI Taxonomy" id="1052096"/>
    <lineage>
        <taxon>Eukaryota</taxon>
        <taxon>Fungi</taxon>
        <taxon>Dikarya</taxon>
        <taxon>Ascomycota</taxon>
        <taxon>Pezizomycotina</taxon>
        <taxon>Dothideomycetes</taxon>
        <taxon>Dothideomycetidae</taxon>
        <taxon>Cladosporiales</taxon>
        <taxon>Cladosporiaceae</taxon>
        <taxon>Cladosporium</taxon>
    </lineage>
</organism>
<dbReference type="PANTHER" id="PTHR14456:SF2">
    <property type="entry name" value="INOSITOL-PENTAKISPHOSPHATE 2-KINASE"/>
    <property type="match status" value="1"/>
</dbReference>
<dbReference type="GO" id="GO:0032958">
    <property type="term" value="P:inositol phosphate biosynthetic process"/>
    <property type="evidence" value="ECO:0007669"/>
    <property type="project" value="TreeGrafter"/>
</dbReference>
<dbReference type="EMBL" id="JAAQHG020000003">
    <property type="protein sequence ID" value="KAL1590304.1"/>
    <property type="molecule type" value="Genomic_DNA"/>
</dbReference>
<comment type="caution">
    <text evidence="10">The sequence shown here is derived from an EMBL/GenBank/DDBJ whole genome shotgun (WGS) entry which is preliminary data.</text>
</comment>
<reference evidence="10 11" key="1">
    <citation type="journal article" date="2020" name="Microbiol. Resour. Announc.">
        <title>Draft Genome Sequence of a Cladosporium Species Isolated from the Mesophotic Ascidian Didemnum maculosum.</title>
        <authorList>
            <person name="Gioti A."/>
            <person name="Siaperas R."/>
            <person name="Nikolaivits E."/>
            <person name="Le Goff G."/>
            <person name="Ouazzani J."/>
            <person name="Kotoulas G."/>
            <person name="Topakas E."/>
        </authorList>
    </citation>
    <scope>NUCLEOTIDE SEQUENCE [LARGE SCALE GENOMIC DNA]</scope>
    <source>
        <strain evidence="10 11">TM138-S3</strain>
    </source>
</reference>
<evidence type="ECO:0000256" key="7">
    <source>
        <dbReference type="ARBA" id="ARBA00022777"/>
    </source>
</evidence>
<dbReference type="PANTHER" id="PTHR14456">
    <property type="entry name" value="INOSITOL POLYPHOSPHATE KINASE 1"/>
    <property type="match status" value="1"/>
</dbReference>
<dbReference type="InterPro" id="IPR009286">
    <property type="entry name" value="Ins_P5_2-kin"/>
</dbReference>
<keyword evidence="7 9" id="KW-0418">Kinase</keyword>
<protein>
    <recommendedName>
        <fullName evidence="4 9">Inositol-pentakisphosphate 2-kinase</fullName>
        <ecNumber evidence="3 9">2.7.1.158</ecNumber>
    </recommendedName>
</protein>
<evidence type="ECO:0000256" key="1">
    <source>
        <dbReference type="ARBA" id="ARBA00003979"/>
    </source>
</evidence>
<keyword evidence="5 9" id="KW-0808">Transferase</keyword>
<gene>
    <name evidence="10" type="ORF">WHR41_01212</name>
</gene>
<evidence type="ECO:0000256" key="4">
    <source>
        <dbReference type="ARBA" id="ARBA00014846"/>
    </source>
</evidence>
<keyword evidence="6 9" id="KW-0547">Nucleotide-binding</keyword>
<comment type="function">
    <text evidence="1">Has kinase activity and phosphorylates inositol-1,3,4,5,6-pentakisphosphate (Ins(1,3,4,5,6)P5) to produce 1,2,3,4,5,6-hexakisphosphate (InsP6), also known as phytate.</text>
</comment>
<dbReference type="GO" id="GO:0005634">
    <property type="term" value="C:nucleus"/>
    <property type="evidence" value="ECO:0007669"/>
    <property type="project" value="TreeGrafter"/>
</dbReference>
<evidence type="ECO:0000256" key="6">
    <source>
        <dbReference type="ARBA" id="ARBA00022741"/>
    </source>
</evidence>
<dbReference type="GeneID" id="96002656"/>
<evidence type="ECO:0000256" key="2">
    <source>
        <dbReference type="ARBA" id="ARBA00008305"/>
    </source>
</evidence>
<dbReference type="Proteomes" id="UP000803884">
    <property type="component" value="Unassembled WGS sequence"/>
</dbReference>
<sequence>MTITAYYSEDGEAPRFSTSKTRNAIACRLEYLNEGGANFIFSIVRLQTELPPLLRGKLLRLRKDLSHVQTTAEQVKSFRDNFKTLFPADCVVQHDLVRLENGLADSLNDAIDLVIRPSHRTHHYLPQNEPFGLLVTDMMPDAGHAMLEIKPKWLLQSSNAPADAKRCRTCALRAQRASQGKCTATDEQGSCPLDFVSEHEQDRRRAMDRATRESKLAHFLVGDAQPLFAILRDQQRFLDPHGVLRVAGADGIYNLCRAMTLRDCTLFVRSTARGIEARLGDLDFKHPEKLGRWKDIERRLIDEGWYTNAEAESMWRDETICRLSRNS</sequence>
<dbReference type="AlphaFoldDB" id="A0AB34KZ47"/>